<reference evidence="1" key="3">
    <citation type="submission" date="1999-01" db="EMBL/GenBank/DDBJ databases">
        <authorList>
            <person name="Badcock K."/>
            <person name="Churcher C.M."/>
        </authorList>
    </citation>
    <scope>NUCLEOTIDE SEQUENCE</scope>
</reference>
<protein>
    <submittedName>
        <fullName evidence="1">Uncharacterized protein MLCB1886.08c</fullName>
    </submittedName>
</protein>
<name>Q9ZBE2_MYCLR</name>
<accession>Q9ZBE2</accession>
<proteinExistence type="predicted"/>
<gene>
    <name evidence="1" type="primary">MLCB1886.08c</name>
</gene>
<sequence length="100" mass="11477">MAIEPCWEKDHLAVGVFEDETQFTILPRQQDKSATVTASLDTKYITAEFVPVRKHERHHAGHGDASMHQRRCWLAETSVVKPPVAVDQHHLTRRVLRDLV</sequence>
<reference evidence="1" key="1">
    <citation type="journal article" date="1993" name="Mol. Microbiol.">
        <title>Use of an ordered cosmid library to deduce the genomic organization of Mycobacterium leprae.</title>
        <authorList>
            <person name="Eiglmeier K."/>
            <person name="Honore N."/>
            <person name="Woods S.A."/>
            <person name="Caudron B."/>
            <person name="Cole S.T."/>
        </authorList>
    </citation>
    <scope>NUCLEOTIDE SEQUENCE</scope>
</reference>
<evidence type="ECO:0000313" key="1">
    <source>
        <dbReference type="EMBL" id="CAA22905.1"/>
    </source>
</evidence>
<dbReference type="AlphaFoldDB" id="Q9ZBE2"/>
<organism evidence="1">
    <name type="scientific">Mycobacterium leprae</name>
    <dbReference type="NCBI Taxonomy" id="1769"/>
    <lineage>
        <taxon>Bacteria</taxon>
        <taxon>Bacillati</taxon>
        <taxon>Actinomycetota</taxon>
        <taxon>Actinomycetes</taxon>
        <taxon>Mycobacteriales</taxon>
        <taxon>Mycobacteriaceae</taxon>
        <taxon>Mycobacterium</taxon>
    </lineage>
</organism>
<dbReference type="EMBL" id="AL035300">
    <property type="protein sequence ID" value="CAA22905.1"/>
    <property type="molecule type" value="Genomic_DNA"/>
</dbReference>
<reference evidence="1" key="2">
    <citation type="submission" date="1998-01" db="EMBL/GenBank/DDBJ databases">
        <authorList>
            <person name="James K.D."/>
            <person name="Parkhill J."/>
            <person name="Barrell B.G."/>
            <person name="Rajandream M.A."/>
        </authorList>
    </citation>
    <scope>NUCLEOTIDE SEQUENCE</scope>
</reference>